<evidence type="ECO:0000313" key="3">
    <source>
        <dbReference type="Proteomes" id="UP000019140"/>
    </source>
</evidence>
<feature type="chain" id="PRO_5004844863" description="Flagellar assembly protein T N-terminal domain-containing protein" evidence="1">
    <location>
        <begin position="31"/>
        <end position="146"/>
    </location>
</feature>
<evidence type="ECO:0008006" key="4">
    <source>
        <dbReference type="Google" id="ProtNLM"/>
    </source>
</evidence>
<dbReference type="InterPro" id="IPR038180">
    <property type="entry name" value="FlgT_N_sf"/>
</dbReference>
<evidence type="ECO:0000256" key="1">
    <source>
        <dbReference type="SAM" id="SignalP"/>
    </source>
</evidence>
<name>W4MBF5_9BACT</name>
<accession>W4MBF5</accession>
<dbReference type="HOGENOM" id="CLU_1773984_0_0_7"/>
<feature type="signal peptide" evidence="1">
    <location>
        <begin position="1"/>
        <end position="30"/>
    </location>
</feature>
<sequence>MGLEKALMKMTRSTLCVLLMVLATGSSSLAQDVSSVHIVRGRGAILRDDQSKARERAIASSLRYALERSVASLVDPGASVSHLQALKQRIYRRAPQYVRSYRVLWEYPDLQQQVYRVELEVEVAIKAVAQAISRLGLSRSDRGTLN</sequence>
<dbReference type="Gene3D" id="3.30.1660.40">
    <property type="entry name" value="FlgT, N-terminal domain"/>
    <property type="match status" value="1"/>
</dbReference>
<protein>
    <recommendedName>
        <fullName evidence="4">Flagellar assembly protein T N-terminal domain-containing protein</fullName>
    </recommendedName>
</protein>
<organism evidence="2 3">
    <name type="scientific">Candidatus Entotheonella gemina</name>
    <dbReference type="NCBI Taxonomy" id="1429439"/>
    <lineage>
        <taxon>Bacteria</taxon>
        <taxon>Pseudomonadati</taxon>
        <taxon>Nitrospinota/Tectimicrobiota group</taxon>
        <taxon>Candidatus Tectimicrobiota</taxon>
        <taxon>Candidatus Entotheonellia</taxon>
        <taxon>Candidatus Entotheonellales</taxon>
        <taxon>Candidatus Entotheonellaceae</taxon>
        <taxon>Candidatus Entotheonella</taxon>
    </lineage>
</organism>
<dbReference type="AlphaFoldDB" id="W4MBF5"/>
<gene>
    <name evidence="2" type="ORF">ETSY2_10610</name>
</gene>
<proteinExistence type="predicted"/>
<dbReference type="PATRIC" id="fig|1429439.4.peg.1821"/>
<dbReference type="Proteomes" id="UP000019140">
    <property type="component" value="Unassembled WGS sequence"/>
</dbReference>
<comment type="caution">
    <text evidence="2">The sequence shown here is derived from an EMBL/GenBank/DDBJ whole genome shotgun (WGS) entry which is preliminary data.</text>
</comment>
<keyword evidence="3" id="KW-1185">Reference proteome</keyword>
<dbReference type="EMBL" id="AZHX01000430">
    <property type="protein sequence ID" value="ETX07538.1"/>
    <property type="molecule type" value="Genomic_DNA"/>
</dbReference>
<keyword evidence="1" id="KW-0732">Signal</keyword>
<reference evidence="2 3" key="1">
    <citation type="journal article" date="2014" name="Nature">
        <title>An environmental bacterial taxon with a large and distinct metabolic repertoire.</title>
        <authorList>
            <person name="Wilson M.C."/>
            <person name="Mori T."/>
            <person name="Ruckert C."/>
            <person name="Uria A.R."/>
            <person name="Helf M.J."/>
            <person name="Takada K."/>
            <person name="Gernert C."/>
            <person name="Steffens U.A."/>
            <person name="Heycke N."/>
            <person name="Schmitt S."/>
            <person name="Rinke C."/>
            <person name="Helfrich E.J."/>
            <person name="Brachmann A.O."/>
            <person name="Gurgui C."/>
            <person name="Wakimoto T."/>
            <person name="Kracht M."/>
            <person name="Crusemann M."/>
            <person name="Hentschel U."/>
            <person name="Abe I."/>
            <person name="Matsunaga S."/>
            <person name="Kalinowski J."/>
            <person name="Takeyama H."/>
            <person name="Piel J."/>
        </authorList>
    </citation>
    <scope>NUCLEOTIDE SEQUENCE [LARGE SCALE GENOMIC DNA]</scope>
    <source>
        <strain evidence="3">TSY2</strain>
    </source>
</reference>
<evidence type="ECO:0000313" key="2">
    <source>
        <dbReference type="EMBL" id="ETX07538.1"/>
    </source>
</evidence>